<sequence>MRVGGFRIFFYSHEPNKPAHLHVDKDSATAKIWLHKFSVASNVVFLPREL</sequence>
<dbReference type="EMBL" id="CP114058">
    <property type="protein sequence ID" value="WAT02993.1"/>
    <property type="molecule type" value="Genomic_DNA"/>
</dbReference>
<dbReference type="Pfam" id="PF13711">
    <property type="entry name" value="DUF4160"/>
    <property type="match status" value="1"/>
</dbReference>
<name>A0ABY7HUT7_9GAMM</name>
<proteinExistence type="predicted"/>
<protein>
    <submittedName>
        <fullName evidence="1">DUF4160 domain-containing protein</fullName>
    </submittedName>
</protein>
<keyword evidence="2" id="KW-1185">Reference proteome</keyword>
<gene>
    <name evidence="1" type="ORF">O1V66_05190</name>
</gene>
<accession>A0ABY7HUT7</accession>
<evidence type="ECO:0000313" key="1">
    <source>
        <dbReference type="EMBL" id="WAT02993.1"/>
    </source>
</evidence>
<dbReference type="RefSeq" id="WP_241481421.1">
    <property type="nucleotide sequence ID" value="NZ_CP114058.1"/>
</dbReference>
<organism evidence="1 2">
    <name type="scientific">Rouxiella chamberiensis</name>
    <dbReference type="NCBI Taxonomy" id="1513468"/>
    <lineage>
        <taxon>Bacteria</taxon>
        <taxon>Pseudomonadati</taxon>
        <taxon>Pseudomonadota</taxon>
        <taxon>Gammaproteobacteria</taxon>
        <taxon>Enterobacterales</taxon>
        <taxon>Yersiniaceae</taxon>
        <taxon>Rouxiella</taxon>
    </lineage>
</organism>
<reference evidence="1" key="1">
    <citation type="submission" date="2022-12" db="EMBL/GenBank/DDBJ databases">
        <title>Complete genome sequence of an Australian strain of Rouxiella badensis DAR84756 and resolution of the R. badensis DSM100043 and R. chamberiensis DSM28324 genomes.</title>
        <authorList>
            <person name="Paul S."/>
            <person name="Anderson P.J."/>
            <person name="Maynard G."/>
            <person name="Dyall-Smith M."/>
            <person name="Kudinha T."/>
        </authorList>
    </citation>
    <scope>NUCLEOTIDE SEQUENCE</scope>
    <source>
        <strain evidence="1">DSM 28324</strain>
    </source>
</reference>
<evidence type="ECO:0000313" key="2">
    <source>
        <dbReference type="Proteomes" id="UP001164712"/>
    </source>
</evidence>
<dbReference type="Proteomes" id="UP001164712">
    <property type="component" value="Chromosome"/>
</dbReference>
<dbReference type="InterPro" id="IPR025427">
    <property type="entry name" value="DUF4160"/>
</dbReference>